<keyword evidence="2" id="KW-1185">Reference proteome</keyword>
<dbReference type="AlphaFoldDB" id="A0AAE3HRF3"/>
<dbReference type="Proteomes" id="UP000051494">
    <property type="component" value="Unassembled WGS sequence"/>
</dbReference>
<protein>
    <submittedName>
        <fullName evidence="1">Uncharacterized protein</fullName>
    </submittedName>
</protein>
<proteinExistence type="predicted"/>
<accession>A0AAE3HRF3</accession>
<dbReference type="RefSeq" id="WP_141651918.1">
    <property type="nucleotide sequence ID" value="NZ_LKHV02000001.1"/>
</dbReference>
<organism evidence="1 2">
    <name type="scientific">Candidatus Berkiella cookevillensis</name>
    <dbReference type="NCBI Taxonomy" id="437022"/>
    <lineage>
        <taxon>Bacteria</taxon>
        <taxon>Pseudomonadati</taxon>
        <taxon>Pseudomonadota</taxon>
        <taxon>Gammaproteobacteria</taxon>
        <taxon>Candidatus Berkiellales</taxon>
        <taxon>Candidatus Berkiellaceae</taxon>
        <taxon>Candidatus Berkiella</taxon>
    </lineage>
</organism>
<gene>
    <name evidence="1" type="ORF">CC99x_010105</name>
</gene>
<reference evidence="1" key="2">
    <citation type="submission" date="2021-06" db="EMBL/GenBank/DDBJ databases">
        <title>Genomic Description and Analysis of Intracellular Bacteria, Candidatus Berkiella cookevillensis and Candidatus Berkiella aquae.</title>
        <authorList>
            <person name="Kidane D.T."/>
            <person name="Mehari Y.T."/>
            <person name="Rice F.C."/>
            <person name="Arivett B.A."/>
            <person name="Farone A.L."/>
            <person name="Berk S.G."/>
            <person name="Farone M.B."/>
        </authorList>
    </citation>
    <scope>NUCLEOTIDE SEQUENCE</scope>
    <source>
        <strain evidence="1">CC99</strain>
    </source>
</reference>
<reference evidence="1" key="1">
    <citation type="journal article" date="2016" name="Genome Announc.">
        <title>Draft Genome Sequences of Two Novel Amoeba-Resistant Intranuclear Bacteria, 'Candidatus Berkiella cookevillensis' and 'Candidatus Berkiella aquae'.</title>
        <authorList>
            <person name="Mehari Y.T."/>
            <person name="Arivett B.A."/>
            <person name="Farone A.L."/>
            <person name="Gunderson J.H."/>
            <person name="Farone M.B."/>
        </authorList>
    </citation>
    <scope>NUCLEOTIDE SEQUENCE</scope>
    <source>
        <strain evidence="1">CC99</strain>
    </source>
</reference>
<comment type="caution">
    <text evidence="1">The sequence shown here is derived from an EMBL/GenBank/DDBJ whole genome shotgun (WGS) entry which is preliminary data.</text>
</comment>
<sequence>MKTAFSLEETLVNELYGDQFQYENIIQSDLGGNINTIQKSVLPTVALNGKLFKNSSFTLYKPWGLWINADAQEHPMPNNTLGRDLFLKNKGTLYYSRNKKLLRWCDGGFNNIQDTTSQIIWMPLIEDQDGIHITAFYKDRPLNLVFDSAATVTLLKPLDRLNAEPQDTHTQDHSSSYLDTLKIDHASIHTLMYQHEFPSDFQADGLIGDSFFQDVDLIIDTINQKIGLVFL</sequence>
<dbReference type="EMBL" id="LKHV02000001">
    <property type="protein sequence ID" value="MCS5709258.1"/>
    <property type="molecule type" value="Genomic_DNA"/>
</dbReference>
<name>A0AAE3HRF3_9GAMM</name>
<evidence type="ECO:0000313" key="1">
    <source>
        <dbReference type="EMBL" id="MCS5709258.1"/>
    </source>
</evidence>
<evidence type="ECO:0000313" key="2">
    <source>
        <dbReference type="Proteomes" id="UP000051494"/>
    </source>
</evidence>